<sequence length="68" mass="7553">MNSAVCGAKNNRFVTRSLAVRIVRSNGGWPEIAAEETLREIKSSPILGCFGEASHIPKFEINSFERRC</sequence>
<organism evidence="1 2">
    <name type="scientific">Algimonas ampicilliniresistens</name>
    <dbReference type="NCBI Taxonomy" id="1298735"/>
    <lineage>
        <taxon>Bacteria</taxon>
        <taxon>Pseudomonadati</taxon>
        <taxon>Pseudomonadota</taxon>
        <taxon>Alphaproteobacteria</taxon>
        <taxon>Maricaulales</taxon>
        <taxon>Robiginitomaculaceae</taxon>
        <taxon>Algimonas</taxon>
    </lineage>
</organism>
<proteinExistence type="predicted"/>
<protein>
    <submittedName>
        <fullName evidence="1">Uncharacterized protein</fullName>
    </submittedName>
</protein>
<name>A0ABQ5V9N5_9PROT</name>
<comment type="caution">
    <text evidence="1">The sequence shown here is derived from an EMBL/GenBank/DDBJ whole genome shotgun (WGS) entry which is preliminary data.</text>
</comment>
<keyword evidence="2" id="KW-1185">Reference proteome</keyword>
<gene>
    <name evidence="1" type="ORF">GCM10007853_21300</name>
</gene>
<reference evidence="1" key="2">
    <citation type="submission" date="2023-01" db="EMBL/GenBank/DDBJ databases">
        <title>Draft genome sequence of Algimonas ampicilliniresistens strain NBRC 108219.</title>
        <authorList>
            <person name="Sun Q."/>
            <person name="Mori K."/>
        </authorList>
    </citation>
    <scope>NUCLEOTIDE SEQUENCE</scope>
    <source>
        <strain evidence="1">NBRC 108219</strain>
    </source>
</reference>
<reference evidence="1" key="1">
    <citation type="journal article" date="2014" name="Int. J. Syst. Evol. Microbiol.">
        <title>Complete genome of a new Firmicutes species belonging to the dominant human colonic microbiota ('Ruminococcus bicirculans') reveals two chromosomes and a selective capacity to utilize plant glucans.</title>
        <authorList>
            <consortium name="NISC Comparative Sequencing Program"/>
            <person name="Wegmann U."/>
            <person name="Louis P."/>
            <person name="Goesmann A."/>
            <person name="Henrissat B."/>
            <person name="Duncan S.H."/>
            <person name="Flint H.J."/>
        </authorList>
    </citation>
    <scope>NUCLEOTIDE SEQUENCE</scope>
    <source>
        <strain evidence="1">NBRC 108219</strain>
    </source>
</reference>
<evidence type="ECO:0000313" key="2">
    <source>
        <dbReference type="Proteomes" id="UP001161391"/>
    </source>
</evidence>
<evidence type="ECO:0000313" key="1">
    <source>
        <dbReference type="EMBL" id="GLQ24256.1"/>
    </source>
</evidence>
<accession>A0ABQ5V9N5</accession>
<dbReference type="Proteomes" id="UP001161391">
    <property type="component" value="Unassembled WGS sequence"/>
</dbReference>
<dbReference type="EMBL" id="BSNK01000002">
    <property type="protein sequence ID" value="GLQ24256.1"/>
    <property type="molecule type" value="Genomic_DNA"/>
</dbReference>